<dbReference type="Proteomes" id="UP001307849">
    <property type="component" value="Unassembled WGS sequence"/>
</dbReference>
<accession>A0AAN8PGL8</accession>
<dbReference type="EMBL" id="JAVHJM010000004">
    <property type="protein sequence ID" value="KAK6514734.1"/>
    <property type="molecule type" value="Genomic_DNA"/>
</dbReference>
<reference evidence="2 3" key="1">
    <citation type="submission" date="2019-10" db="EMBL/GenBank/DDBJ databases">
        <authorList>
            <person name="Palmer J.M."/>
        </authorList>
    </citation>
    <scope>NUCLEOTIDE SEQUENCE [LARGE SCALE GENOMIC DNA]</scope>
    <source>
        <strain evidence="2 3">TWF506</strain>
    </source>
</reference>
<gene>
    <name evidence="2" type="ORF">TWF506_007100</name>
</gene>
<dbReference type="InterPro" id="IPR035992">
    <property type="entry name" value="Ricin_B-like_lectins"/>
</dbReference>
<evidence type="ECO:0000313" key="3">
    <source>
        <dbReference type="Proteomes" id="UP001307849"/>
    </source>
</evidence>
<dbReference type="AlphaFoldDB" id="A0AAN8PGL8"/>
<keyword evidence="3" id="KW-1185">Reference proteome</keyword>
<evidence type="ECO:0000259" key="1">
    <source>
        <dbReference type="Pfam" id="PF14200"/>
    </source>
</evidence>
<organism evidence="2 3">
    <name type="scientific">Arthrobotrys conoides</name>
    <dbReference type="NCBI Taxonomy" id="74498"/>
    <lineage>
        <taxon>Eukaryota</taxon>
        <taxon>Fungi</taxon>
        <taxon>Dikarya</taxon>
        <taxon>Ascomycota</taxon>
        <taxon>Pezizomycotina</taxon>
        <taxon>Orbiliomycetes</taxon>
        <taxon>Orbiliales</taxon>
        <taxon>Orbiliaceae</taxon>
        <taxon>Arthrobotrys</taxon>
    </lineage>
</organism>
<evidence type="ECO:0000313" key="2">
    <source>
        <dbReference type="EMBL" id="KAK6514734.1"/>
    </source>
</evidence>
<dbReference type="Gene3D" id="2.80.10.50">
    <property type="match status" value="1"/>
</dbReference>
<dbReference type="InterPro" id="IPR000772">
    <property type="entry name" value="Ricin_B_lectin"/>
</dbReference>
<name>A0AAN8PGL8_9PEZI</name>
<sequence>MGLENGHYRIVNVHSGTAMDASGTDEGTVHGWERHDGSNQHWIVSENDGKWEIRNVAFGLFLRPLSADHSDISDGTPLIVSESPYGWHIYEDEDDDTYRLYVPEFHRPITVDLAEGGNPRNGTPILLWEKIDENRNQVWRFERSKPTTFQ</sequence>
<protein>
    <recommendedName>
        <fullName evidence="1">Ricin B lectin domain-containing protein</fullName>
    </recommendedName>
</protein>
<feature type="domain" description="Ricin B lectin" evidence="1">
    <location>
        <begin position="4"/>
        <end position="79"/>
    </location>
</feature>
<comment type="caution">
    <text evidence="2">The sequence shown here is derived from an EMBL/GenBank/DDBJ whole genome shotgun (WGS) entry which is preliminary data.</text>
</comment>
<dbReference type="CDD" id="cd23422">
    <property type="entry name" value="beta-trefoil_Ricin_MPL_CNL"/>
    <property type="match status" value="1"/>
</dbReference>
<dbReference type="Pfam" id="PF14200">
    <property type="entry name" value="RicinB_lectin_2"/>
    <property type="match status" value="1"/>
</dbReference>
<dbReference type="SUPFAM" id="SSF50370">
    <property type="entry name" value="Ricin B-like lectins"/>
    <property type="match status" value="1"/>
</dbReference>
<proteinExistence type="predicted"/>